<name>A0A370TKG9_9HELO</name>
<evidence type="ECO:0000313" key="3">
    <source>
        <dbReference type="EMBL" id="RDL36021.1"/>
    </source>
</evidence>
<feature type="domain" description="Heterokaryon incompatibility" evidence="1">
    <location>
        <begin position="22"/>
        <end position="105"/>
    </location>
</feature>
<proteinExistence type="predicted"/>
<organism evidence="3 4">
    <name type="scientific">Venustampulla echinocandica</name>
    <dbReference type="NCBI Taxonomy" id="2656787"/>
    <lineage>
        <taxon>Eukaryota</taxon>
        <taxon>Fungi</taxon>
        <taxon>Dikarya</taxon>
        <taxon>Ascomycota</taxon>
        <taxon>Pezizomycotina</taxon>
        <taxon>Leotiomycetes</taxon>
        <taxon>Helotiales</taxon>
        <taxon>Pleuroascaceae</taxon>
        <taxon>Venustampulla</taxon>
    </lineage>
</organism>
<dbReference type="GeneID" id="43599482"/>
<dbReference type="PANTHER" id="PTHR10622">
    <property type="entry name" value="HET DOMAIN-CONTAINING PROTEIN"/>
    <property type="match status" value="1"/>
</dbReference>
<evidence type="ECO:0000259" key="1">
    <source>
        <dbReference type="Pfam" id="PF06985"/>
    </source>
</evidence>
<dbReference type="STRING" id="2656787.A0A370TKG9"/>
<sequence>MRLLNSTTLEFRDFIGSSIPPYAILSHTWGDEEVSFQDIQAPGLGQKMGYTKIKRCCEIAVEDGFEFVWIDTCCIDKTSSSELSEAINSMYSWYQRADVCYVYLVDLPSGMDLFDPKSAFSKSKWFTRGWTLQELIAPANVIFFDYDWWEVGTKTSLQSPISKITGIDVNVLSNGDWDLNAFSVAQKMSWAAERETSRPEDMAYCLLGIFDVHMPLLYGEGQRAFIRLQEGIMKVSNDNSLFAWRNEKKLLSPDRPSNEYTRLGLLAASPKAFFGCGAIIQSPKLMKTEFTSTNRGINLELPLAQLWPGIFLAILSCESVSDPGSLIGLHLQKAPRENDLFVRMWNIDPEFISVDRVATFERKHIFVAHDRRLRHTAEACMHVLVKISSSGDGIFWLHDTHLPNAISSDVLPTSKDLMFHAASPTNSMGFIGALEFRTVDSTKIFVILRIARNVLLVNSDILDPLETLEEVFNSYKQLRRRWVPQSDRMYFQFGINSFHMGIEVRRQVVTGKRTHILDVTGE</sequence>
<dbReference type="InterPro" id="IPR058525">
    <property type="entry name" value="DUF8212"/>
</dbReference>
<dbReference type="Pfam" id="PF06985">
    <property type="entry name" value="HET"/>
    <property type="match status" value="1"/>
</dbReference>
<protein>
    <submittedName>
        <fullName evidence="3">Uncharacterized protein</fullName>
    </submittedName>
</protein>
<evidence type="ECO:0000259" key="2">
    <source>
        <dbReference type="Pfam" id="PF26640"/>
    </source>
</evidence>
<keyword evidence="4" id="KW-1185">Reference proteome</keyword>
<dbReference type="PANTHER" id="PTHR10622:SF10">
    <property type="entry name" value="HET DOMAIN-CONTAINING PROTEIN"/>
    <property type="match status" value="1"/>
</dbReference>
<accession>A0A370TKG9</accession>
<dbReference type="AlphaFoldDB" id="A0A370TKG9"/>
<feature type="domain" description="DUF8212" evidence="2">
    <location>
        <begin position="223"/>
        <end position="328"/>
    </location>
</feature>
<reference evidence="3 4" key="1">
    <citation type="journal article" date="2018" name="IMA Fungus">
        <title>IMA Genome-F 9: Draft genome sequence of Annulohypoxylon stygium, Aspergillus mulundensis, Berkeleyomyces basicola (syn. Thielaviopsis basicola), Ceratocystis smalleyi, two Cercospora beticola strains, Coleophoma cylindrospora, Fusarium fracticaudum, Phialophora cf. hyalina, and Morchella septimelata.</title>
        <authorList>
            <person name="Wingfield B.D."/>
            <person name="Bills G.F."/>
            <person name="Dong Y."/>
            <person name="Huang W."/>
            <person name="Nel W.J."/>
            <person name="Swalarsk-Parry B.S."/>
            <person name="Vaghefi N."/>
            <person name="Wilken P.M."/>
            <person name="An Z."/>
            <person name="de Beer Z.W."/>
            <person name="De Vos L."/>
            <person name="Chen L."/>
            <person name="Duong T.A."/>
            <person name="Gao Y."/>
            <person name="Hammerbacher A."/>
            <person name="Kikkert J.R."/>
            <person name="Li Y."/>
            <person name="Li H."/>
            <person name="Li K."/>
            <person name="Li Q."/>
            <person name="Liu X."/>
            <person name="Ma X."/>
            <person name="Naidoo K."/>
            <person name="Pethybridge S.J."/>
            <person name="Sun J."/>
            <person name="Steenkamp E.T."/>
            <person name="van der Nest M.A."/>
            <person name="van Wyk S."/>
            <person name="Wingfield M.J."/>
            <person name="Xiong C."/>
            <person name="Yue Q."/>
            <person name="Zhang X."/>
        </authorList>
    </citation>
    <scope>NUCLEOTIDE SEQUENCE [LARGE SCALE GENOMIC DNA]</scope>
    <source>
        <strain evidence="3 4">BP 5553</strain>
    </source>
</reference>
<dbReference type="OrthoDB" id="20872at2759"/>
<dbReference type="RefSeq" id="XP_031868677.1">
    <property type="nucleotide sequence ID" value="XM_032015256.1"/>
</dbReference>
<dbReference type="Proteomes" id="UP000254866">
    <property type="component" value="Unassembled WGS sequence"/>
</dbReference>
<dbReference type="InterPro" id="IPR010730">
    <property type="entry name" value="HET"/>
</dbReference>
<dbReference type="Pfam" id="PF26640">
    <property type="entry name" value="DUF8212"/>
    <property type="match status" value="1"/>
</dbReference>
<evidence type="ECO:0000313" key="4">
    <source>
        <dbReference type="Proteomes" id="UP000254866"/>
    </source>
</evidence>
<comment type="caution">
    <text evidence="3">The sequence shown here is derived from an EMBL/GenBank/DDBJ whole genome shotgun (WGS) entry which is preliminary data.</text>
</comment>
<gene>
    <name evidence="3" type="ORF">BP5553_06633</name>
</gene>
<dbReference type="EMBL" id="NPIC01000005">
    <property type="protein sequence ID" value="RDL36021.1"/>
    <property type="molecule type" value="Genomic_DNA"/>
</dbReference>